<dbReference type="EMBL" id="UOEU01000892">
    <property type="protein sequence ID" value="VAW42120.1"/>
    <property type="molecule type" value="Genomic_DNA"/>
</dbReference>
<name>A0A3B0VNQ6_9ZZZZ</name>
<sequence length="96" mass="11199">MRWKNIKARDLQILIGKLDLKDGKNRSAPHRKYWYYLDGKKHHRITLPNIHGGSGSISTGFLQKIRNQLSVTNPQFIDLINCPLSAKEYEKIIRNK</sequence>
<protein>
    <recommendedName>
        <fullName evidence="2">YcfA family protein</fullName>
    </recommendedName>
</protein>
<reference evidence="1" key="1">
    <citation type="submission" date="2018-06" db="EMBL/GenBank/DDBJ databases">
        <authorList>
            <person name="Zhirakovskaya E."/>
        </authorList>
    </citation>
    <scope>NUCLEOTIDE SEQUENCE</scope>
</reference>
<accession>A0A3B0VNQ6</accession>
<organism evidence="1">
    <name type="scientific">hydrothermal vent metagenome</name>
    <dbReference type="NCBI Taxonomy" id="652676"/>
    <lineage>
        <taxon>unclassified sequences</taxon>
        <taxon>metagenomes</taxon>
        <taxon>ecological metagenomes</taxon>
    </lineage>
</organism>
<gene>
    <name evidence="1" type="ORF">MNBD_CHLOROFLEXI01-2910</name>
</gene>
<evidence type="ECO:0000313" key="1">
    <source>
        <dbReference type="EMBL" id="VAW42120.1"/>
    </source>
</evidence>
<dbReference type="AlphaFoldDB" id="A0A3B0VNQ6"/>
<proteinExistence type="predicted"/>
<evidence type="ECO:0008006" key="2">
    <source>
        <dbReference type="Google" id="ProtNLM"/>
    </source>
</evidence>